<evidence type="ECO:0000313" key="2">
    <source>
        <dbReference type="EMBL" id="CAE8637609.1"/>
    </source>
</evidence>
<evidence type="ECO:0000256" key="1">
    <source>
        <dbReference type="SAM" id="Phobius"/>
    </source>
</evidence>
<keyword evidence="1" id="KW-0812">Transmembrane</keyword>
<dbReference type="OrthoDB" id="424246at2759"/>
<sequence>MAPDNAPMRDSVICVAASAMAGIGVGFFGCLLSSADKQRKLNGGQHSATSFWRFRIGAVGSTIFGVMSLIGLSYGPVALVVVVRAGATLPANAFFSQVFDLRPLLREDLLGMLVTLSGVVCFAIFQGKPPAEVTETRFLYFMTSTPAIVWNALMGLCFFLA</sequence>
<comment type="caution">
    <text evidence="2">The sequence shown here is derived from an EMBL/GenBank/DDBJ whole genome shotgun (WGS) entry which is preliminary data.</text>
</comment>
<feature type="transmembrane region" description="Helical" evidence="1">
    <location>
        <begin position="108"/>
        <end position="126"/>
    </location>
</feature>
<dbReference type="Proteomes" id="UP000654075">
    <property type="component" value="Unassembled WGS sequence"/>
</dbReference>
<dbReference type="EMBL" id="CAJNNV010031732">
    <property type="protein sequence ID" value="CAE8637609.1"/>
    <property type="molecule type" value="Genomic_DNA"/>
</dbReference>
<feature type="transmembrane region" description="Helical" evidence="1">
    <location>
        <begin position="138"/>
        <end position="160"/>
    </location>
</feature>
<dbReference type="AlphaFoldDB" id="A0A813HGS0"/>
<keyword evidence="1" id="KW-0472">Membrane</keyword>
<feature type="transmembrane region" description="Helical" evidence="1">
    <location>
        <begin position="12"/>
        <end position="32"/>
    </location>
</feature>
<gene>
    <name evidence="2" type="ORF">PGLA1383_LOCUS52941</name>
</gene>
<name>A0A813HGS0_POLGL</name>
<proteinExistence type="predicted"/>
<accession>A0A813HGS0</accession>
<keyword evidence="3" id="KW-1185">Reference proteome</keyword>
<evidence type="ECO:0008006" key="4">
    <source>
        <dbReference type="Google" id="ProtNLM"/>
    </source>
</evidence>
<reference evidence="2" key="1">
    <citation type="submission" date="2021-02" db="EMBL/GenBank/DDBJ databases">
        <authorList>
            <person name="Dougan E. K."/>
            <person name="Rhodes N."/>
            <person name="Thang M."/>
            <person name="Chan C."/>
        </authorList>
    </citation>
    <scope>NUCLEOTIDE SEQUENCE</scope>
</reference>
<protein>
    <recommendedName>
        <fullName evidence="4">EamA domain-containing protein</fullName>
    </recommendedName>
</protein>
<keyword evidence="1" id="KW-1133">Transmembrane helix</keyword>
<evidence type="ECO:0000313" key="3">
    <source>
        <dbReference type="Proteomes" id="UP000654075"/>
    </source>
</evidence>
<organism evidence="2 3">
    <name type="scientific">Polarella glacialis</name>
    <name type="common">Dinoflagellate</name>
    <dbReference type="NCBI Taxonomy" id="89957"/>
    <lineage>
        <taxon>Eukaryota</taxon>
        <taxon>Sar</taxon>
        <taxon>Alveolata</taxon>
        <taxon>Dinophyceae</taxon>
        <taxon>Suessiales</taxon>
        <taxon>Suessiaceae</taxon>
        <taxon>Polarella</taxon>
    </lineage>
</organism>
<feature type="non-terminal residue" evidence="2">
    <location>
        <position position="161"/>
    </location>
</feature>
<feature type="transmembrane region" description="Helical" evidence="1">
    <location>
        <begin position="52"/>
        <end position="71"/>
    </location>
</feature>